<feature type="signal peptide" evidence="2">
    <location>
        <begin position="1"/>
        <end position="18"/>
    </location>
</feature>
<evidence type="ECO:0000313" key="3">
    <source>
        <dbReference type="EMBL" id="KPJ07648.1"/>
    </source>
</evidence>
<accession>A0A194QQ59</accession>
<sequence length="248" mass="26474">MKALLALAALVLVAATAATIYICASWNRYKKHKEQAIQQYGTLSMSMPPPRPPSGYESSEDEPAPRYETQVLNMAVDDADLQLDFSPNNHAFNIHSVQYLTKENGERSPTLSETATTARASSVNENAASLNNQTSLEASGGTGGGGGTVGGTQTLNRRAAAVHSQGHALNNALGTLPRANNSAGGLLHATLARKINTNHKKKATQPIMAYDEIPGLQRASDNDNVTFGKRNFTGYSYNQSPVETTTEL</sequence>
<evidence type="ECO:0000313" key="4">
    <source>
        <dbReference type="Proteomes" id="UP000053240"/>
    </source>
</evidence>
<feature type="chain" id="PRO_5008264549" evidence="2">
    <location>
        <begin position="19"/>
        <end position="248"/>
    </location>
</feature>
<dbReference type="AlphaFoldDB" id="A0A194QQ59"/>
<dbReference type="Proteomes" id="UP000053240">
    <property type="component" value="Unassembled WGS sequence"/>
</dbReference>
<keyword evidence="4" id="KW-1185">Reference proteome</keyword>
<gene>
    <name evidence="3" type="ORF">RR48_11204</name>
</gene>
<evidence type="ECO:0000256" key="1">
    <source>
        <dbReference type="SAM" id="MobiDB-lite"/>
    </source>
</evidence>
<organism evidence="3 4">
    <name type="scientific">Papilio machaon</name>
    <name type="common">Old World swallowtail butterfly</name>
    <dbReference type="NCBI Taxonomy" id="76193"/>
    <lineage>
        <taxon>Eukaryota</taxon>
        <taxon>Metazoa</taxon>
        <taxon>Ecdysozoa</taxon>
        <taxon>Arthropoda</taxon>
        <taxon>Hexapoda</taxon>
        <taxon>Insecta</taxon>
        <taxon>Pterygota</taxon>
        <taxon>Neoptera</taxon>
        <taxon>Endopterygota</taxon>
        <taxon>Lepidoptera</taxon>
        <taxon>Glossata</taxon>
        <taxon>Ditrysia</taxon>
        <taxon>Papilionoidea</taxon>
        <taxon>Papilionidae</taxon>
        <taxon>Papilioninae</taxon>
        <taxon>Papilio</taxon>
    </lineage>
</organism>
<feature type="region of interest" description="Disordered" evidence="1">
    <location>
        <begin position="41"/>
        <end position="64"/>
    </location>
</feature>
<keyword evidence="2" id="KW-0732">Signal</keyword>
<feature type="region of interest" description="Disordered" evidence="1">
    <location>
        <begin position="103"/>
        <end position="152"/>
    </location>
</feature>
<reference evidence="3 4" key="1">
    <citation type="journal article" date="2015" name="Nat. Commun.">
        <title>Outbred genome sequencing and CRISPR/Cas9 gene editing in butterflies.</title>
        <authorList>
            <person name="Li X."/>
            <person name="Fan D."/>
            <person name="Zhang W."/>
            <person name="Liu G."/>
            <person name="Zhang L."/>
            <person name="Zhao L."/>
            <person name="Fang X."/>
            <person name="Chen L."/>
            <person name="Dong Y."/>
            <person name="Chen Y."/>
            <person name="Ding Y."/>
            <person name="Zhao R."/>
            <person name="Feng M."/>
            <person name="Zhu Y."/>
            <person name="Feng Y."/>
            <person name="Jiang X."/>
            <person name="Zhu D."/>
            <person name="Xiang H."/>
            <person name="Feng X."/>
            <person name="Li S."/>
            <person name="Wang J."/>
            <person name="Zhang G."/>
            <person name="Kronforst M.R."/>
            <person name="Wang W."/>
        </authorList>
    </citation>
    <scope>NUCLEOTIDE SEQUENCE [LARGE SCALE GENOMIC DNA]</scope>
    <source>
        <strain evidence="3">Ya'a_city_454_Pm</strain>
        <tissue evidence="3">Whole body</tissue>
    </source>
</reference>
<feature type="compositionally biased region" description="Gly residues" evidence="1">
    <location>
        <begin position="140"/>
        <end position="150"/>
    </location>
</feature>
<name>A0A194QQ59_PAPMA</name>
<feature type="compositionally biased region" description="Polar residues" evidence="1">
    <location>
        <begin position="103"/>
        <end position="137"/>
    </location>
</feature>
<dbReference type="InParanoid" id="A0A194QQ59"/>
<protein>
    <submittedName>
        <fullName evidence="3">Uncharacterized protein</fullName>
    </submittedName>
</protein>
<dbReference type="EMBL" id="KQ461181">
    <property type="protein sequence ID" value="KPJ07648.1"/>
    <property type="molecule type" value="Genomic_DNA"/>
</dbReference>
<proteinExistence type="predicted"/>
<evidence type="ECO:0000256" key="2">
    <source>
        <dbReference type="SAM" id="SignalP"/>
    </source>
</evidence>
<dbReference type="STRING" id="76193.A0A194QQ59"/>